<dbReference type="Pfam" id="PF00789">
    <property type="entry name" value="UBX"/>
    <property type="match status" value="1"/>
</dbReference>
<dbReference type="SUPFAM" id="SSF54236">
    <property type="entry name" value="Ubiquitin-like"/>
    <property type="match status" value="1"/>
</dbReference>
<keyword evidence="5" id="KW-1185">Reference proteome</keyword>
<evidence type="ECO:0000313" key="4">
    <source>
        <dbReference type="EMBL" id="CAH2079287.1"/>
    </source>
</evidence>
<keyword evidence="1" id="KW-0833">Ubl conjugation pathway</keyword>
<organism evidence="4 5">
    <name type="scientific">Thlaspi arvense</name>
    <name type="common">Field penny-cress</name>
    <dbReference type="NCBI Taxonomy" id="13288"/>
    <lineage>
        <taxon>Eukaryota</taxon>
        <taxon>Viridiplantae</taxon>
        <taxon>Streptophyta</taxon>
        <taxon>Embryophyta</taxon>
        <taxon>Tracheophyta</taxon>
        <taxon>Spermatophyta</taxon>
        <taxon>Magnoliopsida</taxon>
        <taxon>eudicotyledons</taxon>
        <taxon>Gunneridae</taxon>
        <taxon>Pentapetalae</taxon>
        <taxon>rosids</taxon>
        <taxon>malvids</taxon>
        <taxon>Brassicales</taxon>
        <taxon>Brassicaceae</taxon>
        <taxon>Thlaspideae</taxon>
        <taxon>Thlaspi</taxon>
    </lineage>
</organism>
<evidence type="ECO:0000256" key="2">
    <source>
        <dbReference type="SAM" id="MobiDB-lite"/>
    </source>
</evidence>
<evidence type="ECO:0000313" key="5">
    <source>
        <dbReference type="Proteomes" id="UP000836841"/>
    </source>
</evidence>
<dbReference type="PANTHER" id="PTHR23322">
    <property type="entry name" value="FAS-ASSOCIATED PROTEIN"/>
    <property type="match status" value="1"/>
</dbReference>
<gene>
    <name evidence="4" type="ORF">TAV2_LOCUS24981</name>
</gene>
<dbReference type="Gene3D" id="3.10.20.90">
    <property type="entry name" value="Phosphatidylinositol 3-kinase Catalytic Subunit, Chain A, domain 1"/>
    <property type="match status" value="1"/>
</dbReference>
<name>A0AAU9T4T4_THLAR</name>
<evidence type="ECO:0000259" key="3">
    <source>
        <dbReference type="PROSITE" id="PS50033"/>
    </source>
</evidence>
<dbReference type="CDD" id="cd01767">
    <property type="entry name" value="UBX"/>
    <property type="match status" value="1"/>
</dbReference>
<dbReference type="InterPro" id="IPR001012">
    <property type="entry name" value="UBX_dom"/>
</dbReference>
<dbReference type="AlphaFoldDB" id="A0AAU9T4T4"/>
<dbReference type="InterPro" id="IPR006577">
    <property type="entry name" value="UAS"/>
</dbReference>
<dbReference type="GO" id="GO:0043161">
    <property type="term" value="P:proteasome-mediated ubiquitin-dependent protein catabolic process"/>
    <property type="evidence" value="ECO:0007669"/>
    <property type="project" value="TreeGrafter"/>
</dbReference>
<protein>
    <recommendedName>
        <fullName evidence="3">UBX domain-containing protein</fullName>
    </recommendedName>
</protein>
<dbReference type="GO" id="GO:0043130">
    <property type="term" value="F:ubiquitin binding"/>
    <property type="evidence" value="ECO:0007669"/>
    <property type="project" value="TreeGrafter"/>
</dbReference>
<dbReference type="SUPFAM" id="SSF52833">
    <property type="entry name" value="Thioredoxin-like"/>
    <property type="match status" value="1"/>
</dbReference>
<reference evidence="4 5" key="1">
    <citation type="submission" date="2022-03" db="EMBL/GenBank/DDBJ databases">
        <authorList>
            <person name="Nunn A."/>
            <person name="Chopra R."/>
            <person name="Nunn A."/>
            <person name="Contreras Garrido A."/>
        </authorList>
    </citation>
    <scope>NUCLEOTIDE SEQUENCE [LARGE SCALE GENOMIC DNA]</scope>
</reference>
<evidence type="ECO:0000256" key="1">
    <source>
        <dbReference type="ARBA" id="ARBA00022786"/>
    </source>
</evidence>
<sequence length="391" mass="44261">METETRSDDQQKLVSSSMEIHNDVGQTMKTAIPLRKTTTRNLEEVTNHICDNQPLFTQNSSGTLVGVIWDSKPESSHDLASVKSDSRYSSLYRPPLKLLFQGSFKDAKSTSSRKNLWLLVNLQSATEFASPSHMRNLDLWLNEAVSQVIESGFILWQVYDDTNEGKEISTFYKIESAPPVVLLIDPFTGQEMRSWSGEIETNSFVEGLLRFKEAGPNEQIASLTRNIRQETKEEHNSSSRNNTDQVPAHSEEFEKEGTCSSRNSTDQVLAPSCGEEFEKEETCSSSNNVDHIVAPELEETAGVKVEEEDLSDACSLSVRFPDGRIKEKRFLKSEPIQYLWYFCCSHMEESEKRAFNLVQVVHGASRFLDFGDDATFEQYGLDNSMISVTWE</sequence>
<dbReference type="EMBL" id="OU466863">
    <property type="protein sequence ID" value="CAH2079287.1"/>
    <property type="molecule type" value="Genomic_DNA"/>
</dbReference>
<dbReference type="InterPro" id="IPR036249">
    <property type="entry name" value="Thioredoxin-like_sf"/>
</dbReference>
<accession>A0AAU9T4T4</accession>
<dbReference type="GO" id="GO:0005634">
    <property type="term" value="C:nucleus"/>
    <property type="evidence" value="ECO:0007669"/>
    <property type="project" value="TreeGrafter"/>
</dbReference>
<dbReference type="CDD" id="cd02958">
    <property type="entry name" value="UAS"/>
    <property type="match status" value="1"/>
</dbReference>
<dbReference type="SMART" id="SM00594">
    <property type="entry name" value="UAS"/>
    <property type="match status" value="1"/>
</dbReference>
<feature type="domain" description="UBX" evidence="3">
    <location>
        <begin position="309"/>
        <end position="389"/>
    </location>
</feature>
<dbReference type="InterPro" id="IPR050730">
    <property type="entry name" value="UBX_domain-protein"/>
</dbReference>
<feature type="region of interest" description="Disordered" evidence="2">
    <location>
        <begin position="229"/>
        <end position="265"/>
    </location>
</feature>
<dbReference type="Proteomes" id="UP000836841">
    <property type="component" value="Chromosome 7"/>
</dbReference>
<dbReference type="PANTHER" id="PTHR23322:SF78">
    <property type="entry name" value="PLANT UBX DOMAIN-CONTAINING PROTEIN 16-RELATED"/>
    <property type="match status" value="1"/>
</dbReference>
<dbReference type="InterPro" id="IPR029071">
    <property type="entry name" value="Ubiquitin-like_domsf"/>
</dbReference>
<proteinExistence type="predicted"/>
<dbReference type="Gene3D" id="3.40.30.10">
    <property type="entry name" value="Glutaredoxin"/>
    <property type="match status" value="1"/>
</dbReference>
<dbReference type="PROSITE" id="PS50033">
    <property type="entry name" value="UBX"/>
    <property type="match status" value="1"/>
</dbReference>